<evidence type="ECO:0000256" key="1">
    <source>
        <dbReference type="SAM" id="MobiDB-lite"/>
    </source>
</evidence>
<protein>
    <submittedName>
        <fullName evidence="2">Uncharacterized protein</fullName>
    </submittedName>
</protein>
<feature type="compositionally biased region" description="Low complexity" evidence="1">
    <location>
        <begin position="1"/>
        <end position="24"/>
    </location>
</feature>
<organism evidence="2 3">
    <name type="scientific">Dactylosporangium salmoneum</name>
    <dbReference type="NCBI Taxonomy" id="53361"/>
    <lineage>
        <taxon>Bacteria</taxon>
        <taxon>Bacillati</taxon>
        <taxon>Actinomycetota</taxon>
        <taxon>Actinomycetes</taxon>
        <taxon>Micromonosporales</taxon>
        <taxon>Micromonosporaceae</taxon>
        <taxon>Dactylosporangium</taxon>
    </lineage>
</organism>
<feature type="region of interest" description="Disordered" evidence="1">
    <location>
        <begin position="1"/>
        <end position="27"/>
    </location>
</feature>
<gene>
    <name evidence="2" type="ORF">GCM10010170_105460</name>
</gene>
<evidence type="ECO:0000313" key="3">
    <source>
        <dbReference type="Proteomes" id="UP001501444"/>
    </source>
</evidence>
<dbReference type="EMBL" id="BAAARV010000130">
    <property type="protein sequence ID" value="GAA2392617.1"/>
    <property type="molecule type" value="Genomic_DNA"/>
</dbReference>
<proteinExistence type="predicted"/>
<comment type="caution">
    <text evidence="2">The sequence shown here is derived from an EMBL/GenBank/DDBJ whole genome shotgun (WGS) entry which is preliminary data.</text>
</comment>
<reference evidence="3" key="1">
    <citation type="journal article" date="2019" name="Int. J. Syst. Evol. Microbiol.">
        <title>The Global Catalogue of Microorganisms (GCM) 10K type strain sequencing project: providing services to taxonomists for standard genome sequencing and annotation.</title>
        <authorList>
            <consortium name="The Broad Institute Genomics Platform"/>
            <consortium name="The Broad Institute Genome Sequencing Center for Infectious Disease"/>
            <person name="Wu L."/>
            <person name="Ma J."/>
        </authorList>
    </citation>
    <scope>NUCLEOTIDE SEQUENCE [LARGE SCALE GENOMIC DNA]</scope>
    <source>
        <strain evidence="3">JCM 3272</strain>
    </source>
</reference>
<dbReference type="Proteomes" id="UP001501444">
    <property type="component" value="Unassembled WGS sequence"/>
</dbReference>
<name>A0ABP5V2G8_9ACTN</name>
<keyword evidence="3" id="KW-1185">Reference proteome</keyword>
<evidence type="ECO:0000313" key="2">
    <source>
        <dbReference type="EMBL" id="GAA2392617.1"/>
    </source>
</evidence>
<feature type="region of interest" description="Disordered" evidence="1">
    <location>
        <begin position="57"/>
        <end position="94"/>
    </location>
</feature>
<accession>A0ABP5V2G8</accession>
<sequence>MATLRSATTASPLMSPSAPAAARPRAVDMPGMAGSTAMDAMIHSIAQVRLMMPAHSRLRRMRTSASSTGISLTRRRHPRPEDGANLRSITGRTPKERLSGAIRIVGGGHGP</sequence>